<evidence type="ECO:0000256" key="5">
    <source>
        <dbReference type="ARBA" id="ARBA00022759"/>
    </source>
</evidence>
<evidence type="ECO:0000259" key="11">
    <source>
        <dbReference type="SMART" id="SM00477"/>
    </source>
</evidence>
<dbReference type="SMART" id="SM00892">
    <property type="entry name" value="Endonuclease_NS"/>
    <property type="match status" value="1"/>
</dbReference>
<feature type="domain" description="ENPP1-3/EXOG-like endonuclease/phosphodiesterase" evidence="11">
    <location>
        <begin position="88"/>
        <end position="305"/>
    </location>
</feature>
<evidence type="ECO:0000256" key="9">
    <source>
        <dbReference type="PIRSR" id="PIRSR640255-2"/>
    </source>
</evidence>
<feature type="binding site" evidence="9">
    <location>
        <position position="192"/>
    </location>
    <ligand>
        <name>Mg(2+)</name>
        <dbReference type="ChEBI" id="CHEBI:18420"/>
        <note>catalytic</note>
    </ligand>
</feature>
<dbReference type="Proteomes" id="UP001497525">
    <property type="component" value="Unassembled WGS sequence"/>
</dbReference>
<evidence type="ECO:0000256" key="4">
    <source>
        <dbReference type="ARBA" id="ARBA00022723"/>
    </source>
</evidence>
<dbReference type="Pfam" id="PF01223">
    <property type="entry name" value="Endonuclease_NS"/>
    <property type="match status" value="1"/>
</dbReference>
<sequence>MKFGWSRLVHLWRKYEAFRAGFYAAAGATAALYLTQNAQRSAGEDLRTRGVVTAAELVRDPQPPSQPPSGYEPRSLVGQPIAGSVRTFDGFVCAYDRRTRIPLWVMEHLTPDRLGQVGSDLHSSEPIDRSQFDFYEDLAESILFRATNEDYLGSGFDRGHMAAAGNHRFDRSAMSQTFILSNIAPQVGHGFNRNAWNDLEKYIRAIARKSHNVVVVTGPLFLPRPIGGKKYVTYEVIGPNNVAVPTHFFKAIAIQERPDTPWEVRAWAMPNEALKGKVKLRDYQVPLNAVESAAGLQIFPGIDRQTQRLR</sequence>
<dbReference type="GO" id="GO:0000014">
    <property type="term" value="F:single-stranded DNA endodeoxyribonuclease activity"/>
    <property type="evidence" value="ECO:0007669"/>
    <property type="project" value="TreeGrafter"/>
</dbReference>
<feature type="domain" description="DNA/RNA non-specific endonuclease/pyrophosphatase/phosphodiesterase" evidence="12">
    <location>
        <begin position="87"/>
        <end position="305"/>
    </location>
</feature>
<dbReference type="GO" id="GO:0005634">
    <property type="term" value="C:nucleus"/>
    <property type="evidence" value="ECO:0007669"/>
    <property type="project" value="TreeGrafter"/>
</dbReference>
<dbReference type="InterPro" id="IPR018524">
    <property type="entry name" value="DNA/RNA_endonuclease_AS"/>
</dbReference>
<feature type="active site" description="Proton acceptor" evidence="8">
    <location>
        <position position="160"/>
    </location>
</feature>
<keyword evidence="3 10" id="KW-0540">Nuclease</keyword>
<dbReference type="SMART" id="SM00477">
    <property type="entry name" value="NUC"/>
    <property type="match status" value="1"/>
</dbReference>
<evidence type="ECO:0000256" key="8">
    <source>
        <dbReference type="PIRSR" id="PIRSR640255-1"/>
    </source>
</evidence>
<dbReference type="EC" id="3.1.30.-" evidence="10"/>
<dbReference type="InterPro" id="IPR044925">
    <property type="entry name" value="His-Me_finger_sf"/>
</dbReference>
<dbReference type="GO" id="GO:0005743">
    <property type="term" value="C:mitochondrial inner membrane"/>
    <property type="evidence" value="ECO:0007669"/>
    <property type="project" value="TreeGrafter"/>
</dbReference>
<accession>A0AAV2TZR1</accession>
<name>A0AAV2TZR1_CALDB</name>
<gene>
    <name evidence="13" type="ORF">CDAUBV1_LOCUS17114</name>
</gene>
<dbReference type="InterPro" id="IPR001604">
    <property type="entry name" value="Endo_G_ENPP1-like_dom"/>
</dbReference>
<dbReference type="GO" id="GO:0004521">
    <property type="term" value="F:RNA endonuclease activity"/>
    <property type="evidence" value="ECO:0007669"/>
    <property type="project" value="TreeGrafter"/>
</dbReference>
<dbReference type="SUPFAM" id="SSF54060">
    <property type="entry name" value="His-Me finger endonucleases"/>
    <property type="match status" value="1"/>
</dbReference>
<evidence type="ECO:0000256" key="7">
    <source>
        <dbReference type="ARBA" id="ARBA00022842"/>
    </source>
</evidence>
<dbReference type="PANTHER" id="PTHR13966:SF5">
    <property type="entry name" value="ENDONUCLEASE G, MITOCHONDRIAL"/>
    <property type="match status" value="1"/>
</dbReference>
<organism evidence="13 14">
    <name type="scientific">Calicophoron daubneyi</name>
    <name type="common">Rumen fluke</name>
    <name type="synonym">Paramphistomum daubneyi</name>
    <dbReference type="NCBI Taxonomy" id="300641"/>
    <lineage>
        <taxon>Eukaryota</taxon>
        <taxon>Metazoa</taxon>
        <taxon>Spiralia</taxon>
        <taxon>Lophotrochozoa</taxon>
        <taxon>Platyhelminthes</taxon>
        <taxon>Trematoda</taxon>
        <taxon>Digenea</taxon>
        <taxon>Plagiorchiida</taxon>
        <taxon>Pronocephalata</taxon>
        <taxon>Paramphistomoidea</taxon>
        <taxon>Paramphistomidae</taxon>
        <taxon>Calicophoron</taxon>
    </lineage>
</organism>
<dbReference type="GO" id="GO:0046872">
    <property type="term" value="F:metal ion binding"/>
    <property type="evidence" value="ECO:0007669"/>
    <property type="project" value="UniProtKB-KW"/>
</dbReference>
<comment type="similarity">
    <text evidence="2 10">Belongs to the DNA/RNA non-specific endonuclease family.</text>
</comment>
<dbReference type="Gene3D" id="3.40.570.10">
    <property type="entry name" value="Extracellular Endonuclease, subunit A"/>
    <property type="match status" value="1"/>
</dbReference>
<dbReference type="InterPro" id="IPR020821">
    <property type="entry name" value="ENPP1-3/EXOG-like_nuc-like"/>
</dbReference>
<reference evidence="13" key="1">
    <citation type="submission" date="2024-06" db="EMBL/GenBank/DDBJ databases">
        <authorList>
            <person name="Liu X."/>
            <person name="Lenzi L."/>
            <person name="Haldenby T S."/>
            <person name="Uol C."/>
        </authorList>
    </citation>
    <scope>NUCLEOTIDE SEQUENCE</scope>
</reference>
<comment type="cofactor">
    <cofactor evidence="1 10">
        <name>Mg(2+)</name>
        <dbReference type="ChEBI" id="CHEBI:18420"/>
    </cofactor>
</comment>
<evidence type="ECO:0000256" key="3">
    <source>
        <dbReference type="ARBA" id="ARBA00022722"/>
    </source>
</evidence>
<evidence type="ECO:0000256" key="2">
    <source>
        <dbReference type="ARBA" id="ARBA00010052"/>
    </source>
</evidence>
<dbReference type="GO" id="GO:0006309">
    <property type="term" value="P:apoptotic DNA fragmentation"/>
    <property type="evidence" value="ECO:0007669"/>
    <property type="project" value="TreeGrafter"/>
</dbReference>
<dbReference type="AlphaFoldDB" id="A0AAV2TZR1"/>
<evidence type="ECO:0000313" key="13">
    <source>
        <dbReference type="EMBL" id="CAL5141801.1"/>
    </source>
</evidence>
<evidence type="ECO:0000313" key="14">
    <source>
        <dbReference type="Proteomes" id="UP001497525"/>
    </source>
</evidence>
<keyword evidence="7" id="KW-0460">Magnesium</keyword>
<dbReference type="InterPro" id="IPR040255">
    <property type="entry name" value="Non-specific_endonuclease"/>
</dbReference>
<keyword evidence="6 10" id="KW-0378">Hydrolase</keyword>
<proteinExistence type="inferred from homology"/>
<dbReference type="CDD" id="cd00091">
    <property type="entry name" value="NUC"/>
    <property type="match status" value="1"/>
</dbReference>
<protein>
    <recommendedName>
        <fullName evidence="10">Endonuclease</fullName>
        <ecNumber evidence="10">3.1.30.-</ecNumber>
    </recommendedName>
</protein>
<comment type="caution">
    <text evidence="13">The sequence shown here is derived from an EMBL/GenBank/DDBJ whole genome shotgun (WGS) entry which is preliminary data.</text>
</comment>
<keyword evidence="5 10" id="KW-0255">Endonuclease</keyword>
<evidence type="ECO:0000256" key="10">
    <source>
        <dbReference type="RuleBase" id="RU366055"/>
    </source>
</evidence>
<dbReference type="PANTHER" id="PTHR13966">
    <property type="entry name" value="ENDONUCLEASE RELATED"/>
    <property type="match status" value="1"/>
</dbReference>
<dbReference type="PROSITE" id="PS01070">
    <property type="entry name" value="NUCLEASE_NON_SPEC"/>
    <property type="match status" value="1"/>
</dbReference>
<dbReference type="EMBL" id="CAXLJL010000933">
    <property type="protein sequence ID" value="CAL5141801.1"/>
    <property type="molecule type" value="Genomic_DNA"/>
</dbReference>
<evidence type="ECO:0000256" key="1">
    <source>
        <dbReference type="ARBA" id="ARBA00001946"/>
    </source>
</evidence>
<evidence type="ECO:0000259" key="12">
    <source>
        <dbReference type="SMART" id="SM00892"/>
    </source>
</evidence>
<keyword evidence="4 9" id="KW-0479">Metal-binding</keyword>
<dbReference type="InterPro" id="IPR044929">
    <property type="entry name" value="DNA/RNA_non-sp_Endonuclease_sf"/>
</dbReference>
<evidence type="ECO:0000256" key="6">
    <source>
        <dbReference type="ARBA" id="ARBA00022801"/>
    </source>
</evidence>
<dbReference type="GO" id="GO:0003676">
    <property type="term" value="F:nucleic acid binding"/>
    <property type="evidence" value="ECO:0007669"/>
    <property type="project" value="InterPro"/>
</dbReference>